<keyword evidence="1" id="KW-0343">GTPase activation</keyword>
<gene>
    <name evidence="4" type="ORF">GFSPODELE1_LOCUS2458</name>
</gene>
<evidence type="ECO:0000313" key="5">
    <source>
        <dbReference type="Proteomes" id="UP001497453"/>
    </source>
</evidence>
<name>A0ABP1CTL5_9APHY</name>
<evidence type="ECO:0000313" key="4">
    <source>
        <dbReference type="EMBL" id="CAL1699018.1"/>
    </source>
</evidence>
<keyword evidence="3" id="KW-0677">Repeat</keyword>
<keyword evidence="5" id="KW-1185">Reference proteome</keyword>
<evidence type="ECO:0008006" key="6">
    <source>
        <dbReference type="Google" id="ProtNLM"/>
    </source>
</evidence>
<keyword evidence="2" id="KW-0433">Leucine-rich repeat</keyword>
<dbReference type="Pfam" id="PF13516">
    <property type="entry name" value="LRR_6"/>
    <property type="match status" value="1"/>
</dbReference>
<sequence length="419" mass="45471">MTPPAIQKPTPNHVSLLSRKQVSFSEAGLTGVEGAREVIAAISCRKQVTTLALSHNHLGDEGCIELFSYLCSSEGRKYQITDISLVHNHLRDRSLLAISEYIRGNTSLKELWLQYNAFSGAQDDVIPFVEALNSSRVAMLTFSTNRGDGDALISHLLNTLDSPTLQEIHFSMATLTYGSVPHIVQFVSSPRCRAHTVRASGNKLGVRGVREIIETVERSNFSLLKFDLFANGLEEGEADTDVEERNSAEALQKLSARLKAALSRNDGLRRKTEKDAFVLLRHARSVLLRTSGNDSTTRYPSLTPRLPIELQLHVLSFLAPHLSTSQRLRIFNFASTSSTLPRLAPTPSGPGCIPDPASMAFGGPGALGGFNMAAVSKGGENSGCASGKCMGTGNSLMCRREGERLKWLAEFSSCISGPL</sequence>
<evidence type="ECO:0000256" key="2">
    <source>
        <dbReference type="ARBA" id="ARBA00022614"/>
    </source>
</evidence>
<dbReference type="PANTHER" id="PTHR24113:SF12">
    <property type="entry name" value="RAN GTPASE-ACTIVATING PROTEIN 1"/>
    <property type="match status" value="1"/>
</dbReference>
<organism evidence="4 5">
    <name type="scientific">Somion occarium</name>
    <dbReference type="NCBI Taxonomy" id="3059160"/>
    <lineage>
        <taxon>Eukaryota</taxon>
        <taxon>Fungi</taxon>
        <taxon>Dikarya</taxon>
        <taxon>Basidiomycota</taxon>
        <taxon>Agaricomycotina</taxon>
        <taxon>Agaricomycetes</taxon>
        <taxon>Polyporales</taxon>
        <taxon>Cerrenaceae</taxon>
        <taxon>Somion</taxon>
    </lineage>
</organism>
<dbReference type="SMART" id="SM00368">
    <property type="entry name" value="LRR_RI"/>
    <property type="match status" value="2"/>
</dbReference>
<dbReference type="InterPro" id="IPR032675">
    <property type="entry name" value="LRR_dom_sf"/>
</dbReference>
<dbReference type="InterPro" id="IPR001611">
    <property type="entry name" value="Leu-rich_rpt"/>
</dbReference>
<evidence type="ECO:0000256" key="1">
    <source>
        <dbReference type="ARBA" id="ARBA00022468"/>
    </source>
</evidence>
<dbReference type="SUPFAM" id="SSF52047">
    <property type="entry name" value="RNI-like"/>
    <property type="match status" value="1"/>
</dbReference>
<accession>A0ABP1CTL5</accession>
<dbReference type="PANTHER" id="PTHR24113">
    <property type="entry name" value="RAN GTPASE-ACTIVATING PROTEIN 1"/>
    <property type="match status" value="1"/>
</dbReference>
<dbReference type="InterPro" id="IPR027038">
    <property type="entry name" value="RanGap"/>
</dbReference>
<dbReference type="Proteomes" id="UP001497453">
    <property type="component" value="Chromosome 11"/>
</dbReference>
<protein>
    <recommendedName>
        <fullName evidence="6">RNI-like protein</fullName>
    </recommendedName>
</protein>
<proteinExistence type="predicted"/>
<dbReference type="Gene3D" id="3.80.10.10">
    <property type="entry name" value="Ribonuclease Inhibitor"/>
    <property type="match status" value="2"/>
</dbReference>
<reference evidence="5" key="1">
    <citation type="submission" date="2024-04" db="EMBL/GenBank/DDBJ databases">
        <authorList>
            <person name="Shaw F."/>
            <person name="Minotto A."/>
        </authorList>
    </citation>
    <scope>NUCLEOTIDE SEQUENCE [LARGE SCALE GENOMIC DNA]</scope>
</reference>
<dbReference type="EMBL" id="OZ037954">
    <property type="protein sequence ID" value="CAL1699018.1"/>
    <property type="molecule type" value="Genomic_DNA"/>
</dbReference>
<evidence type="ECO:0000256" key="3">
    <source>
        <dbReference type="ARBA" id="ARBA00022737"/>
    </source>
</evidence>